<dbReference type="EMBL" id="QUOT01000001">
    <property type="protein sequence ID" value="REL31381.1"/>
    <property type="molecule type" value="Genomic_DNA"/>
</dbReference>
<protein>
    <submittedName>
        <fullName evidence="5">Acyl-CoA thioesterase</fullName>
    </submittedName>
</protein>
<gene>
    <name evidence="5" type="ORF">DXX94_12015</name>
</gene>
<evidence type="ECO:0000313" key="5">
    <source>
        <dbReference type="EMBL" id="REL31381.1"/>
    </source>
</evidence>
<proteinExistence type="inferred from homology"/>
<accession>A0A3E0U324</accession>
<evidence type="ECO:0000259" key="4">
    <source>
        <dbReference type="PROSITE" id="PS51770"/>
    </source>
</evidence>
<dbReference type="Proteomes" id="UP000256899">
    <property type="component" value="Unassembled WGS sequence"/>
</dbReference>
<dbReference type="PROSITE" id="PS51770">
    <property type="entry name" value="HOTDOG_ACOT"/>
    <property type="match status" value="1"/>
</dbReference>
<dbReference type="GO" id="GO:0009062">
    <property type="term" value="P:fatty acid catabolic process"/>
    <property type="evidence" value="ECO:0007669"/>
    <property type="project" value="TreeGrafter"/>
</dbReference>
<dbReference type="Pfam" id="PF03061">
    <property type="entry name" value="4HBT"/>
    <property type="match status" value="1"/>
</dbReference>
<evidence type="ECO:0000256" key="3">
    <source>
        <dbReference type="PROSITE-ProRule" id="PRU01106"/>
    </source>
</evidence>
<dbReference type="RefSeq" id="WP_116016169.1">
    <property type="nucleotide sequence ID" value="NZ_QUOT01000001.1"/>
</dbReference>
<keyword evidence="6" id="KW-1185">Reference proteome</keyword>
<dbReference type="PANTHER" id="PTHR11049">
    <property type="entry name" value="ACYL COENZYME A THIOESTER HYDROLASE"/>
    <property type="match status" value="1"/>
</dbReference>
<reference evidence="6" key="1">
    <citation type="submission" date="2018-08" db="EMBL/GenBank/DDBJ databases">
        <title>Thalassotalea euphylliae genome.</title>
        <authorList>
            <person name="Summers S."/>
            <person name="Rice S.A."/>
            <person name="Freckelton M.L."/>
            <person name="Nedved B.T."/>
            <person name="Hadfield M.G."/>
        </authorList>
    </citation>
    <scope>NUCLEOTIDE SEQUENCE [LARGE SCALE GENOMIC DNA]</scope>
    <source>
        <strain evidence="6">H3</strain>
    </source>
</reference>
<comment type="similarity">
    <text evidence="1">Belongs to the acyl coenzyme A hydrolase family.</text>
</comment>
<dbReference type="InterPro" id="IPR033120">
    <property type="entry name" value="HOTDOG_ACOT"/>
</dbReference>
<dbReference type="GO" id="GO:0052816">
    <property type="term" value="F:long-chain fatty acyl-CoA hydrolase activity"/>
    <property type="evidence" value="ECO:0007669"/>
    <property type="project" value="TreeGrafter"/>
</dbReference>
<sequence length="132" mass="14877">MTSTSQDWAFFGRRLVQTGNLNHNDTLFGGTMLAWIDEEIYIYAKCQLGNQDDMTMVTARFGEINFRAPAFKGNIIEFGMKTKNLGRTSITVDVLVRNKSTHCVICEVHDVTFVCVDPETMKPIPHGCLPED</sequence>
<name>A0A3E0U324_9GAMM</name>
<keyword evidence="2 3" id="KW-0378">Hydrolase</keyword>
<dbReference type="SUPFAM" id="SSF54637">
    <property type="entry name" value="Thioesterase/thiol ester dehydrase-isomerase"/>
    <property type="match status" value="1"/>
</dbReference>
<dbReference type="InterPro" id="IPR040170">
    <property type="entry name" value="Cytosol_ACT"/>
</dbReference>
<dbReference type="Gene3D" id="3.10.129.10">
    <property type="entry name" value="Hotdog Thioesterase"/>
    <property type="match status" value="1"/>
</dbReference>
<dbReference type="GO" id="GO:0006637">
    <property type="term" value="P:acyl-CoA metabolic process"/>
    <property type="evidence" value="ECO:0007669"/>
    <property type="project" value="TreeGrafter"/>
</dbReference>
<organism evidence="5 6">
    <name type="scientific">Thalassotalea euphylliae</name>
    <dbReference type="NCBI Taxonomy" id="1655234"/>
    <lineage>
        <taxon>Bacteria</taxon>
        <taxon>Pseudomonadati</taxon>
        <taxon>Pseudomonadota</taxon>
        <taxon>Gammaproteobacteria</taxon>
        <taxon>Alteromonadales</taxon>
        <taxon>Colwelliaceae</taxon>
        <taxon>Thalassotalea</taxon>
    </lineage>
</organism>
<evidence type="ECO:0000313" key="6">
    <source>
        <dbReference type="Proteomes" id="UP000256899"/>
    </source>
</evidence>
<dbReference type="PANTHER" id="PTHR11049:SF31">
    <property type="entry name" value="HOTDOG ACOT-TYPE DOMAIN-CONTAINING PROTEIN"/>
    <property type="match status" value="1"/>
</dbReference>
<feature type="domain" description="HotDog ACOT-type" evidence="4">
    <location>
        <begin position="6"/>
        <end position="119"/>
    </location>
</feature>
<evidence type="ECO:0000256" key="1">
    <source>
        <dbReference type="ARBA" id="ARBA00010458"/>
    </source>
</evidence>
<evidence type="ECO:0000256" key="2">
    <source>
        <dbReference type="ARBA" id="ARBA00022801"/>
    </source>
</evidence>
<dbReference type="InterPro" id="IPR006683">
    <property type="entry name" value="Thioestr_dom"/>
</dbReference>
<comment type="caution">
    <text evidence="5">The sequence shown here is derived from an EMBL/GenBank/DDBJ whole genome shotgun (WGS) entry which is preliminary data.</text>
</comment>
<dbReference type="AlphaFoldDB" id="A0A3E0U324"/>
<dbReference type="GO" id="GO:0005829">
    <property type="term" value="C:cytosol"/>
    <property type="evidence" value="ECO:0007669"/>
    <property type="project" value="TreeGrafter"/>
</dbReference>
<dbReference type="InterPro" id="IPR029069">
    <property type="entry name" value="HotDog_dom_sf"/>
</dbReference>